<evidence type="ECO:0000313" key="4">
    <source>
        <dbReference type="Proteomes" id="UP000231019"/>
    </source>
</evidence>
<protein>
    <submittedName>
        <fullName evidence="3">Sporulation protein</fullName>
    </submittedName>
</protein>
<comment type="caution">
    <text evidence="3">The sequence shown here is derived from an EMBL/GenBank/DDBJ whole genome shotgun (WGS) entry which is preliminary data.</text>
</comment>
<accession>A0A2M7GB61</accession>
<dbReference type="PANTHER" id="PTHR30032:SF4">
    <property type="entry name" value="AMIDASE ENHANCER"/>
    <property type="match status" value="1"/>
</dbReference>
<name>A0A2M7GB61_9BACT</name>
<evidence type="ECO:0000259" key="2">
    <source>
        <dbReference type="Pfam" id="PF08486"/>
    </source>
</evidence>
<organism evidence="3 4">
    <name type="scientific">bacterium (Candidatus Blackallbacteria) CG17_big_fil_post_rev_8_21_14_2_50_48_46</name>
    <dbReference type="NCBI Taxonomy" id="2014261"/>
    <lineage>
        <taxon>Bacteria</taxon>
        <taxon>Candidatus Blackallbacteria</taxon>
    </lineage>
</organism>
<dbReference type="NCBIfam" id="TIGR02669">
    <property type="entry name" value="SpoIID_LytB"/>
    <property type="match status" value="1"/>
</dbReference>
<dbReference type="Pfam" id="PF08486">
    <property type="entry name" value="SpoIID"/>
    <property type="match status" value="1"/>
</dbReference>
<dbReference type="AlphaFoldDB" id="A0A2M7GB61"/>
<feature type="chain" id="PRO_5014986487" evidence="1">
    <location>
        <begin position="27"/>
        <end position="408"/>
    </location>
</feature>
<dbReference type="GO" id="GO:0030288">
    <property type="term" value="C:outer membrane-bounded periplasmic space"/>
    <property type="evidence" value="ECO:0007669"/>
    <property type="project" value="TreeGrafter"/>
</dbReference>
<dbReference type="InterPro" id="IPR013693">
    <property type="entry name" value="SpoIID/LytB_N"/>
</dbReference>
<dbReference type="InterPro" id="IPR051922">
    <property type="entry name" value="Bact_Sporulation_Assoc"/>
</dbReference>
<gene>
    <name evidence="3" type="ORF">COW36_00915</name>
</gene>
<evidence type="ECO:0000256" key="1">
    <source>
        <dbReference type="SAM" id="SignalP"/>
    </source>
</evidence>
<feature type="signal peptide" evidence="1">
    <location>
        <begin position="1"/>
        <end position="26"/>
    </location>
</feature>
<sequence length="408" mass="44356">MKRLQYSLVASTALGLIFSLGAPAQAEEDIPIRVGLADSVRQVSLRVSTSTPVEVLGNIGWQRLGHLSANTALQVDFNQGQIKVNIQSNNQTFKALRIGSTQQDGALVALNNAWYRGNLTLMPSSTRKGITVVNEVPLEHYLYSVVPSEMPSSWPLEALKSQAVAARTYAISSLGSYKNKGYDVVATTASQVYQGVKAESSLSTQAVAQTDGEIMKHGGKPIHAYFHSCSGGQTESGVDLWAPFAYLKSVPDYDQASPKHIWNTELSQSEVKAKLSNLGIRVGNILSLDPLKRTNSGRVKTMRVLGSQGQKSVDGAKLRMALGLNSTFFNVGAINANGELQKQPDANATPVSFQFAGRGWGHGMGMSQWGARQLALNGHAYRNILQHYYQGVQIERLNKTQFRMAYNP</sequence>
<feature type="domain" description="Sporulation stage II protein D amidase enhancer LytB N-terminal" evidence="2">
    <location>
        <begin position="127"/>
        <end position="216"/>
    </location>
</feature>
<evidence type="ECO:0000313" key="3">
    <source>
        <dbReference type="EMBL" id="PIW19429.1"/>
    </source>
</evidence>
<dbReference type="EMBL" id="PFFQ01000004">
    <property type="protein sequence ID" value="PIW19429.1"/>
    <property type="molecule type" value="Genomic_DNA"/>
</dbReference>
<proteinExistence type="predicted"/>
<dbReference type="Proteomes" id="UP000231019">
    <property type="component" value="Unassembled WGS sequence"/>
</dbReference>
<dbReference type="PANTHER" id="PTHR30032">
    <property type="entry name" value="N-ACETYLMURAMOYL-L-ALANINE AMIDASE-RELATED"/>
    <property type="match status" value="1"/>
</dbReference>
<dbReference type="GO" id="GO:0030435">
    <property type="term" value="P:sporulation resulting in formation of a cellular spore"/>
    <property type="evidence" value="ECO:0007669"/>
    <property type="project" value="InterPro"/>
</dbReference>
<reference evidence="3 4" key="1">
    <citation type="submission" date="2017-09" db="EMBL/GenBank/DDBJ databases">
        <title>Depth-based differentiation of microbial function through sediment-hosted aquifers and enrichment of novel symbionts in the deep terrestrial subsurface.</title>
        <authorList>
            <person name="Probst A.J."/>
            <person name="Ladd B."/>
            <person name="Jarett J.K."/>
            <person name="Geller-Mcgrath D.E."/>
            <person name="Sieber C.M."/>
            <person name="Emerson J.B."/>
            <person name="Anantharaman K."/>
            <person name="Thomas B.C."/>
            <person name="Malmstrom R."/>
            <person name="Stieglmeier M."/>
            <person name="Klingl A."/>
            <person name="Woyke T."/>
            <person name="Ryan C.M."/>
            <person name="Banfield J.F."/>
        </authorList>
    </citation>
    <scope>NUCLEOTIDE SEQUENCE [LARGE SCALE GENOMIC DNA]</scope>
    <source>
        <strain evidence="3">CG17_big_fil_post_rev_8_21_14_2_50_48_46</strain>
    </source>
</reference>
<keyword evidence="1" id="KW-0732">Signal</keyword>
<dbReference type="InterPro" id="IPR013486">
    <property type="entry name" value="SpoIID/LytB"/>
</dbReference>